<dbReference type="PANTHER" id="PTHR43248:SF29">
    <property type="entry name" value="TRIPEPTIDYL AMINOPEPTIDASE"/>
    <property type="match status" value="1"/>
</dbReference>
<keyword evidence="2 4" id="KW-0732">Signal</keyword>
<dbReference type="Gene3D" id="3.40.50.1820">
    <property type="entry name" value="alpha/beta hydrolase"/>
    <property type="match status" value="1"/>
</dbReference>
<evidence type="ECO:0000313" key="8">
    <source>
        <dbReference type="Proteomes" id="UP001597419"/>
    </source>
</evidence>
<reference evidence="8" key="1">
    <citation type="journal article" date="2019" name="Int. J. Syst. Evol. Microbiol.">
        <title>The Global Catalogue of Microorganisms (GCM) 10K type strain sequencing project: providing services to taxonomists for standard genome sequencing and annotation.</title>
        <authorList>
            <consortium name="The Broad Institute Genomics Platform"/>
            <consortium name="The Broad Institute Genome Sequencing Center for Infectious Disease"/>
            <person name="Wu L."/>
            <person name="Ma J."/>
        </authorList>
    </citation>
    <scope>NUCLEOTIDE SEQUENCE [LARGE SCALE GENOMIC DNA]</scope>
    <source>
        <strain evidence="8">CGMCC 4.7643</strain>
    </source>
</reference>
<evidence type="ECO:0000256" key="3">
    <source>
        <dbReference type="ARBA" id="ARBA00022801"/>
    </source>
</evidence>
<gene>
    <name evidence="7" type="ORF">ACFSYJ_35820</name>
</gene>
<dbReference type="InterPro" id="IPR051601">
    <property type="entry name" value="Serine_prot/Carboxylest_S33"/>
</dbReference>
<keyword evidence="8" id="KW-1185">Reference proteome</keyword>
<dbReference type="InterPro" id="IPR029058">
    <property type="entry name" value="AB_hydrolase_fold"/>
</dbReference>
<evidence type="ECO:0000256" key="1">
    <source>
        <dbReference type="ARBA" id="ARBA00010088"/>
    </source>
</evidence>
<dbReference type="PANTHER" id="PTHR43248">
    <property type="entry name" value="2-SUCCINYL-6-HYDROXY-2,4-CYCLOHEXADIENE-1-CARBOXYLATE SYNTHASE"/>
    <property type="match status" value="1"/>
</dbReference>
<protein>
    <submittedName>
        <fullName evidence="7">Alpha/beta fold hydrolase</fullName>
    </submittedName>
</protein>
<evidence type="ECO:0000313" key="7">
    <source>
        <dbReference type="EMBL" id="MFD2464032.1"/>
    </source>
</evidence>
<name>A0ABW5GSW5_9PSEU</name>
<organism evidence="7 8">
    <name type="scientific">Amycolatopsis samaneae</name>
    <dbReference type="NCBI Taxonomy" id="664691"/>
    <lineage>
        <taxon>Bacteria</taxon>
        <taxon>Bacillati</taxon>
        <taxon>Actinomycetota</taxon>
        <taxon>Actinomycetes</taxon>
        <taxon>Pseudonocardiales</taxon>
        <taxon>Pseudonocardiaceae</taxon>
        <taxon>Amycolatopsis</taxon>
    </lineage>
</organism>
<evidence type="ECO:0000256" key="4">
    <source>
        <dbReference type="SAM" id="SignalP"/>
    </source>
</evidence>
<dbReference type="SUPFAM" id="SSF53474">
    <property type="entry name" value="alpha/beta-Hydrolases"/>
    <property type="match status" value="1"/>
</dbReference>
<dbReference type="Pfam" id="PF08386">
    <property type="entry name" value="Abhydrolase_4"/>
    <property type="match status" value="1"/>
</dbReference>
<comment type="caution">
    <text evidence="7">The sequence shown here is derived from an EMBL/GenBank/DDBJ whole genome shotgun (WGS) entry which is preliminary data.</text>
</comment>
<feature type="domain" description="Peptidase S33 tripeptidyl aminopeptidase-like C-terminal" evidence="6">
    <location>
        <begin position="406"/>
        <end position="482"/>
    </location>
</feature>
<accession>A0ABW5GSW5</accession>
<dbReference type="Pfam" id="PF00561">
    <property type="entry name" value="Abhydrolase_1"/>
    <property type="match status" value="1"/>
</dbReference>
<keyword evidence="3 7" id="KW-0378">Hydrolase</keyword>
<dbReference type="RefSeq" id="WP_345396066.1">
    <property type="nucleotide sequence ID" value="NZ_BAABHG010000007.1"/>
</dbReference>
<feature type="chain" id="PRO_5046873498" evidence="4">
    <location>
        <begin position="29"/>
        <end position="491"/>
    </location>
</feature>
<proteinExistence type="inferred from homology"/>
<dbReference type="GO" id="GO:0016787">
    <property type="term" value="F:hydrolase activity"/>
    <property type="evidence" value="ECO:0007669"/>
    <property type="project" value="UniProtKB-KW"/>
</dbReference>
<evidence type="ECO:0000256" key="2">
    <source>
        <dbReference type="ARBA" id="ARBA00022729"/>
    </source>
</evidence>
<dbReference type="InterPro" id="IPR000073">
    <property type="entry name" value="AB_hydrolase_1"/>
</dbReference>
<dbReference type="EMBL" id="JBHUKU010000023">
    <property type="protein sequence ID" value="MFD2464032.1"/>
    <property type="molecule type" value="Genomic_DNA"/>
</dbReference>
<dbReference type="InterPro" id="IPR013595">
    <property type="entry name" value="Pept_S33_TAP-like_C"/>
</dbReference>
<evidence type="ECO:0000259" key="5">
    <source>
        <dbReference type="Pfam" id="PF00561"/>
    </source>
</evidence>
<feature type="domain" description="AB hydrolase-1" evidence="5">
    <location>
        <begin position="101"/>
        <end position="288"/>
    </location>
</feature>
<dbReference type="Proteomes" id="UP001597419">
    <property type="component" value="Unassembled WGS sequence"/>
</dbReference>
<comment type="similarity">
    <text evidence="1">Belongs to the peptidase S33 family.</text>
</comment>
<evidence type="ECO:0000259" key="6">
    <source>
        <dbReference type="Pfam" id="PF08386"/>
    </source>
</evidence>
<sequence>MTTKTLRAGVIVASATMAAGLASTPAPAAPVSETLSWSLCSAVAKDWPGGQDDKRTECAMLTVPLDYANPQGRKIKIAVSRIKAADPAKRRGVLVANPGGPGLAGNLDFPIGITNGGLGTLAADHDLIGFDPRGTSYSDKIDCRETSTPALPPTATPKEKAKAFFDRQAEDNKRCAAVDPDFTRQLTTTNIARDVDAIRAALGESKISFFGVSFGTAIGANYRSLFDGRVDRMWLDSVMPPVMDGPAMNATLDRLGEQNFGEFVPWLAKHDFEYHFGTSDEAVRKTIFALRDKLGREPRVIDDQTVLDRDWVTARLDGGPRSWISSARDLATVLEGGVPRSARPTTENARTFGFENPHGGLNSLQYNAIMCNDGTGGRDFEAMWADKLARTRAYPATGGHLQFGIYCAGWPFAARPWAPVKGNSPLQLSGHTAEDTTPYAWAVATRDAVGGTLLTIQDGQHASLSRTPCAAKAIDFFRTGRVSGGTCPGAQ</sequence>
<feature type="signal peptide" evidence="4">
    <location>
        <begin position="1"/>
        <end position="28"/>
    </location>
</feature>